<dbReference type="Proteomes" id="UP000823913">
    <property type="component" value="Unassembled WGS sequence"/>
</dbReference>
<dbReference type="InterPro" id="IPR051449">
    <property type="entry name" value="ABC-2_transporter_component"/>
</dbReference>
<feature type="domain" description="ABC-2 type transporter transmembrane" evidence="7">
    <location>
        <begin position="20"/>
        <end position="366"/>
    </location>
</feature>
<feature type="transmembrane region" description="Helical" evidence="6">
    <location>
        <begin position="223"/>
        <end position="246"/>
    </location>
</feature>
<dbReference type="PANTHER" id="PTHR30294">
    <property type="entry name" value="MEMBRANE COMPONENT OF ABC TRANSPORTER YHHJ-RELATED"/>
    <property type="match status" value="1"/>
</dbReference>
<dbReference type="GO" id="GO:0005886">
    <property type="term" value="C:plasma membrane"/>
    <property type="evidence" value="ECO:0007669"/>
    <property type="project" value="UniProtKB-SubCell"/>
</dbReference>
<evidence type="ECO:0000313" key="8">
    <source>
        <dbReference type="EMBL" id="HIR66951.1"/>
    </source>
</evidence>
<reference evidence="8" key="2">
    <citation type="journal article" date="2021" name="PeerJ">
        <title>Extensive microbial diversity within the chicken gut microbiome revealed by metagenomics and culture.</title>
        <authorList>
            <person name="Gilroy R."/>
            <person name="Ravi A."/>
            <person name="Getino M."/>
            <person name="Pursley I."/>
            <person name="Horton D.L."/>
            <person name="Alikhan N.F."/>
            <person name="Baker D."/>
            <person name="Gharbi K."/>
            <person name="Hall N."/>
            <person name="Watson M."/>
            <person name="Adriaenssens E.M."/>
            <person name="Foster-Nyarko E."/>
            <person name="Jarju S."/>
            <person name="Secka A."/>
            <person name="Antonio M."/>
            <person name="Oren A."/>
            <person name="Chaudhuri R.R."/>
            <person name="La Ragione R."/>
            <person name="Hildebrand F."/>
            <person name="Pallen M.J."/>
        </authorList>
    </citation>
    <scope>NUCLEOTIDE SEQUENCE</scope>
    <source>
        <strain evidence="8">ChiW16-3235</strain>
    </source>
</reference>
<proteinExistence type="predicted"/>
<dbReference type="InterPro" id="IPR013525">
    <property type="entry name" value="ABC2_TM"/>
</dbReference>
<comment type="caution">
    <text evidence="8">The sequence shown here is derived from an EMBL/GenBank/DDBJ whole genome shotgun (WGS) entry which is preliminary data.</text>
</comment>
<evidence type="ECO:0000256" key="3">
    <source>
        <dbReference type="ARBA" id="ARBA00022692"/>
    </source>
</evidence>
<evidence type="ECO:0000256" key="5">
    <source>
        <dbReference type="ARBA" id="ARBA00023136"/>
    </source>
</evidence>
<dbReference type="PANTHER" id="PTHR30294:SF29">
    <property type="entry name" value="MULTIDRUG ABC TRANSPORTER PERMEASE YBHS-RELATED"/>
    <property type="match status" value="1"/>
</dbReference>
<keyword evidence="2" id="KW-1003">Cell membrane</keyword>
<comment type="subcellular location">
    <subcellularLocation>
        <location evidence="1">Cell membrane</location>
        <topology evidence="1">Multi-pass membrane protein</topology>
    </subcellularLocation>
</comment>
<keyword evidence="4 6" id="KW-1133">Transmembrane helix</keyword>
<evidence type="ECO:0000259" key="7">
    <source>
        <dbReference type="Pfam" id="PF12698"/>
    </source>
</evidence>
<name>A0A9D1J939_9FIRM</name>
<keyword evidence="5 6" id="KW-0472">Membrane</keyword>
<reference evidence="8" key="1">
    <citation type="submission" date="2020-10" db="EMBL/GenBank/DDBJ databases">
        <authorList>
            <person name="Gilroy R."/>
        </authorList>
    </citation>
    <scope>NUCLEOTIDE SEQUENCE</scope>
    <source>
        <strain evidence="8">ChiW16-3235</strain>
    </source>
</reference>
<evidence type="ECO:0000256" key="2">
    <source>
        <dbReference type="ARBA" id="ARBA00022475"/>
    </source>
</evidence>
<feature type="transmembrane region" description="Helical" evidence="6">
    <location>
        <begin position="324"/>
        <end position="343"/>
    </location>
</feature>
<protein>
    <submittedName>
        <fullName evidence="8">ABC transporter permease</fullName>
    </submittedName>
</protein>
<feature type="transmembrane region" description="Helical" evidence="6">
    <location>
        <begin position="169"/>
        <end position="193"/>
    </location>
</feature>
<dbReference type="GO" id="GO:0140359">
    <property type="term" value="F:ABC-type transporter activity"/>
    <property type="evidence" value="ECO:0007669"/>
    <property type="project" value="InterPro"/>
</dbReference>
<feature type="transmembrane region" description="Helical" evidence="6">
    <location>
        <begin position="266"/>
        <end position="287"/>
    </location>
</feature>
<organism evidence="8 9">
    <name type="scientific">Candidatus Coproplasma avicola</name>
    <dbReference type="NCBI Taxonomy" id="2840744"/>
    <lineage>
        <taxon>Bacteria</taxon>
        <taxon>Bacillati</taxon>
        <taxon>Bacillota</taxon>
        <taxon>Clostridia</taxon>
        <taxon>Eubacteriales</taxon>
        <taxon>Candidatus Coproplasma</taxon>
    </lineage>
</organism>
<dbReference type="Gene3D" id="3.40.1710.10">
    <property type="entry name" value="abc type-2 transporter like domain"/>
    <property type="match status" value="1"/>
</dbReference>
<sequence length="381" mass="40889">MKAIFAIIKKEFSRFFLDRRMVLTTLLLPGLLIYVVYTAIGSITSAIAEVPSTPTVYVQNMPESLSDAIGGMFEVRQQSVSDEEAKEQIRQGDIDLLVIFPENFDELDATSGEVPSVSIYYYSAETASSSAYSMMVALLDGYEQQISNVFDINSGGDVYDLADSSSVSMYILSMIVPMVLIMLMLSGCVSVVLESIAGEKERGTIATLLVTPMKRSSLAVGKILSLSVIAMLSGISSFVGLILSLPNMMGGTGVDFSLAAYGALDYIGLLLVVISTVLVFVALLSIISAYARSTKEANGLIAPVMILIMVCSLCSMFLTSPSIGFFFIPVLNSALCISSLMAGTFAVAPFVITMCVNLVFAALLSVILTFMFNSEKVMFNS</sequence>
<evidence type="ECO:0000256" key="6">
    <source>
        <dbReference type="SAM" id="Phobius"/>
    </source>
</evidence>
<feature type="transmembrane region" description="Helical" evidence="6">
    <location>
        <begin position="21"/>
        <end position="48"/>
    </location>
</feature>
<evidence type="ECO:0000313" key="9">
    <source>
        <dbReference type="Proteomes" id="UP000823913"/>
    </source>
</evidence>
<evidence type="ECO:0000256" key="1">
    <source>
        <dbReference type="ARBA" id="ARBA00004651"/>
    </source>
</evidence>
<gene>
    <name evidence="8" type="ORF">IAB94_02750</name>
</gene>
<dbReference type="EMBL" id="DVHK01000066">
    <property type="protein sequence ID" value="HIR66951.1"/>
    <property type="molecule type" value="Genomic_DNA"/>
</dbReference>
<keyword evidence="3 6" id="KW-0812">Transmembrane</keyword>
<accession>A0A9D1J939</accession>
<dbReference type="AlphaFoldDB" id="A0A9D1J939"/>
<evidence type="ECO:0000256" key="4">
    <source>
        <dbReference type="ARBA" id="ARBA00022989"/>
    </source>
</evidence>
<feature type="transmembrane region" description="Helical" evidence="6">
    <location>
        <begin position="299"/>
        <end position="318"/>
    </location>
</feature>
<feature type="transmembrane region" description="Helical" evidence="6">
    <location>
        <begin position="350"/>
        <end position="372"/>
    </location>
</feature>
<dbReference type="Pfam" id="PF12698">
    <property type="entry name" value="ABC2_membrane_3"/>
    <property type="match status" value="1"/>
</dbReference>